<gene>
    <name evidence="1" type="ORF">FD14_GL001329</name>
</gene>
<protein>
    <submittedName>
        <fullName evidence="1">Uncharacterized protein</fullName>
    </submittedName>
</protein>
<dbReference type="EMBL" id="AYZM01000125">
    <property type="protein sequence ID" value="KRN21203.1"/>
    <property type="molecule type" value="Genomic_DNA"/>
</dbReference>
<proteinExistence type="predicted"/>
<name>A0A0R2EYY0_9LACO</name>
<comment type="caution">
    <text evidence="1">The sequence shown here is derived from an EMBL/GenBank/DDBJ whole genome shotgun (WGS) entry which is preliminary data.</text>
</comment>
<dbReference type="RefSeq" id="WP_054733306.1">
    <property type="nucleotide sequence ID" value="NZ_AYZM01000125.1"/>
</dbReference>
<keyword evidence="2" id="KW-1185">Reference proteome</keyword>
<sequence>MKAIEEMSGTELTQYVLELLDDPVQTEKFRQYMLTAPDTDPKLKAELKKMTFSEWLDEKSQPLVDAWHRAGGF</sequence>
<organism evidence="1 2">
    <name type="scientific">Secundilactobacillus similis DSM 23365 = JCM 2765</name>
    <dbReference type="NCBI Taxonomy" id="1423804"/>
    <lineage>
        <taxon>Bacteria</taxon>
        <taxon>Bacillati</taxon>
        <taxon>Bacillota</taxon>
        <taxon>Bacilli</taxon>
        <taxon>Lactobacillales</taxon>
        <taxon>Lactobacillaceae</taxon>
        <taxon>Secundilactobacillus</taxon>
    </lineage>
</organism>
<evidence type="ECO:0000313" key="1">
    <source>
        <dbReference type="EMBL" id="KRN21203.1"/>
    </source>
</evidence>
<reference evidence="1 2" key="1">
    <citation type="journal article" date="2015" name="Genome Announc.">
        <title>Expanding the biotechnology potential of lactobacilli through comparative genomics of 213 strains and associated genera.</title>
        <authorList>
            <person name="Sun Z."/>
            <person name="Harris H.M."/>
            <person name="McCann A."/>
            <person name="Guo C."/>
            <person name="Argimon S."/>
            <person name="Zhang W."/>
            <person name="Yang X."/>
            <person name="Jeffery I.B."/>
            <person name="Cooney J.C."/>
            <person name="Kagawa T.F."/>
            <person name="Liu W."/>
            <person name="Song Y."/>
            <person name="Salvetti E."/>
            <person name="Wrobel A."/>
            <person name="Rasinkangas P."/>
            <person name="Parkhill J."/>
            <person name="Rea M.C."/>
            <person name="O'Sullivan O."/>
            <person name="Ritari J."/>
            <person name="Douillard F.P."/>
            <person name="Paul Ross R."/>
            <person name="Yang R."/>
            <person name="Briner A.E."/>
            <person name="Felis G.E."/>
            <person name="de Vos W.M."/>
            <person name="Barrangou R."/>
            <person name="Klaenhammer T.R."/>
            <person name="Caufield P.W."/>
            <person name="Cui Y."/>
            <person name="Zhang H."/>
            <person name="O'Toole P.W."/>
        </authorList>
    </citation>
    <scope>NUCLEOTIDE SEQUENCE [LARGE SCALE GENOMIC DNA]</scope>
    <source>
        <strain evidence="1 2">DSM 23365</strain>
    </source>
</reference>
<evidence type="ECO:0000313" key="2">
    <source>
        <dbReference type="Proteomes" id="UP000051442"/>
    </source>
</evidence>
<dbReference type="PATRIC" id="fig|1423804.4.peg.1429"/>
<dbReference type="AlphaFoldDB" id="A0A0R2EYY0"/>
<dbReference type="Proteomes" id="UP000051442">
    <property type="component" value="Unassembled WGS sequence"/>
</dbReference>
<accession>A0A0R2EYY0</accession>